<keyword evidence="4" id="KW-1015">Disulfide bond</keyword>
<dbReference type="SMART" id="SM00494">
    <property type="entry name" value="ChtBD2"/>
    <property type="match status" value="1"/>
</dbReference>
<dbReference type="InterPro" id="IPR002557">
    <property type="entry name" value="Chitin-bd_dom"/>
</dbReference>
<evidence type="ECO:0000256" key="2">
    <source>
        <dbReference type="ARBA" id="ARBA00022729"/>
    </source>
</evidence>
<dbReference type="GO" id="GO:0008061">
    <property type="term" value="F:chitin binding"/>
    <property type="evidence" value="ECO:0007669"/>
    <property type="project" value="UniProtKB-KW"/>
</dbReference>
<evidence type="ECO:0000313" key="9">
    <source>
        <dbReference type="EMBL" id="CAL4104582.1"/>
    </source>
</evidence>
<evidence type="ECO:0000256" key="6">
    <source>
        <dbReference type="PROSITE-ProRule" id="PRU00059"/>
    </source>
</evidence>
<sequence>GKWLDSCSLENNPCQNEGYIGSKCSCVCPHGTHGRYCQDHSGDYYEGRQYVGKKVTQPGIITSPGYPELTAYPTRDSTWIMAPECFNVQLQFTDVKFYQFYPSEGKCFDGIEIRTSNMAEGEWFCEGNIRNGSSFTSAGREIIIYMEAKISVPWSKYQAEVKFVPDPHCKSSTPQPVTTTTNASILPPCIFSCPDEMGRYAHPRDCKEWVDCDHWQPYVKYCPGNLYFNPELHVCDWSEHAGCTAYPDNDCELTTVNTVMPKD</sequence>
<dbReference type="Pfam" id="PF01607">
    <property type="entry name" value="CBM_14"/>
    <property type="match status" value="1"/>
</dbReference>
<reference evidence="9 10" key="1">
    <citation type="submission" date="2024-05" db="EMBL/GenBank/DDBJ databases">
        <authorList>
            <person name="Wallberg A."/>
        </authorList>
    </citation>
    <scope>NUCLEOTIDE SEQUENCE [LARGE SCALE GENOMIC DNA]</scope>
</reference>
<keyword evidence="3" id="KW-0677">Repeat</keyword>
<dbReference type="Gene3D" id="2.60.120.290">
    <property type="entry name" value="Spermadhesin, CUB domain"/>
    <property type="match status" value="1"/>
</dbReference>
<dbReference type="SUPFAM" id="SSF57625">
    <property type="entry name" value="Invertebrate chitin-binding proteins"/>
    <property type="match status" value="1"/>
</dbReference>
<keyword evidence="10" id="KW-1185">Reference proteome</keyword>
<evidence type="ECO:0000259" key="8">
    <source>
        <dbReference type="PROSITE" id="PS50940"/>
    </source>
</evidence>
<keyword evidence="1" id="KW-0147">Chitin-binding</keyword>
<dbReference type="PROSITE" id="PS01180">
    <property type="entry name" value="CUB"/>
    <property type="match status" value="1"/>
</dbReference>
<dbReference type="InterPro" id="IPR035914">
    <property type="entry name" value="Sperma_CUB_dom_sf"/>
</dbReference>
<dbReference type="EMBL" id="CAXKWB010012427">
    <property type="protein sequence ID" value="CAL4104582.1"/>
    <property type="molecule type" value="Genomic_DNA"/>
</dbReference>
<dbReference type="SUPFAM" id="SSF49854">
    <property type="entry name" value="Spermadhesin, CUB domain"/>
    <property type="match status" value="1"/>
</dbReference>
<dbReference type="InterPro" id="IPR051940">
    <property type="entry name" value="Chitin_bind-dev_reg"/>
</dbReference>
<evidence type="ECO:0000256" key="4">
    <source>
        <dbReference type="ARBA" id="ARBA00023157"/>
    </source>
</evidence>
<dbReference type="InterPro" id="IPR000859">
    <property type="entry name" value="CUB_dom"/>
</dbReference>
<dbReference type="InterPro" id="IPR000742">
    <property type="entry name" value="EGF"/>
</dbReference>
<keyword evidence="5" id="KW-0325">Glycoprotein</keyword>
<evidence type="ECO:0000313" key="10">
    <source>
        <dbReference type="Proteomes" id="UP001497623"/>
    </source>
</evidence>
<dbReference type="Gene3D" id="2.170.140.10">
    <property type="entry name" value="Chitin binding domain"/>
    <property type="match status" value="1"/>
</dbReference>
<dbReference type="PROSITE" id="PS50940">
    <property type="entry name" value="CHIT_BIND_II"/>
    <property type="match status" value="1"/>
</dbReference>
<organism evidence="9 10">
    <name type="scientific">Meganyctiphanes norvegica</name>
    <name type="common">Northern krill</name>
    <name type="synonym">Thysanopoda norvegica</name>
    <dbReference type="NCBI Taxonomy" id="48144"/>
    <lineage>
        <taxon>Eukaryota</taxon>
        <taxon>Metazoa</taxon>
        <taxon>Ecdysozoa</taxon>
        <taxon>Arthropoda</taxon>
        <taxon>Crustacea</taxon>
        <taxon>Multicrustacea</taxon>
        <taxon>Malacostraca</taxon>
        <taxon>Eumalacostraca</taxon>
        <taxon>Eucarida</taxon>
        <taxon>Euphausiacea</taxon>
        <taxon>Euphausiidae</taxon>
        <taxon>Meganyctiphanes</taxon>
    </lineage>
</organism>
<proteinExistence type="predicted"/>
<dbReference type="PANTHER" id="PTHR23301">
    <property type="entry name" value="CHITIN BINDING PERITROPHIN-A"/>
    <property type="match status" value="1"/>
</dbReference>
<protein>
    <recommendedName>
        <fullName evidence="11">Chitinase</fullName>
    </recommendedName>
</protein>
<gene>
    <name evidence="9" type="ORF">MNOR_LOCUS17807</name>
</gene>
<evidence type="ECO:0000256" key="5">
    <source>
        <dbReference type="ARBA" id="ARBA00023180"/>
    </source>
</evidence>
<feature type="domain" description="CUB" evidence="7">
    <location>
        <begin position="37"/>
        <end position="164"/>
    </location>
</feature>
<comment type="caution">
    <text evidence="6">Lacks conserved residue(s) required for the propagation of feature annotation.</text>
</comment>
<accession>A0AAV2QWJ0</accession>
<keyword evidence="2" id="KW-0732">Signal</keyword>
<dbReference type="InterPro" id="IPR036508">
    <property type="entry name" value="Chitin-bd_dom_sf"/>
</dbReference>
<comment type="caution">
    <text evidence="9">The sequence shown here is derived from an EMBL/GenBank/DDBJ whole genome shotgun (WGS) entry which is preliminary data.</text>
</comment>
<evidence type="ECO:0000256" key="3">
    <source>
        <dbReference type="ARBA" id="ARBA00022737"/>
    </source>
</evidence>
<dbReference type="GO" id="GO:0005576">
    <property type="term" value="C:extracellular region"/>
    <property type="evidence" value="ECO:0007669"/>
    <property type="project" value="InterPro"/>
</dbReference>
<evidence type="ECO:0000259" key="7">
    <source>
        <dbReference type="PROSITE" id="PS01180"/>
    </source>
</evidence>
<name>A0AAV2QWJ0_MEGNR</name>
<dbReference type="PROSITE" id="PS00022">
    <property type="entry name" value="EGF_1"/>
    <property type="match status" value="1"/>
</dbReference>
<dbReference type="Proteomes" id="UP001497623">
    <property type="component" value="Unassembled WGS sequence"/>
</dbReference>
<dbReference type="PANTHER" id="PTHR23301:SF0">
    <property type="entry name" value="CHITIN-BINDING TYPE-2 DOMAIN-CONTAINING PROTEIN-RELATED"/>
    <property type="match status" value="1"/>
</dbReference>
<dbReference type="AlphaFoldDB" id="A0AAV2QWJ0"/>
<feature type="non-terminal residue" evidence="9">
    <location>
        <position position="1"/>
    </location>
</feature>
<evidence type="ECO:0000256" key="1">
    <source>
        <dbReference type="ARBA" id="ARBA00022669"/>
    </source>
</evidence>
<feature type="domain" description="Chitin-binding type-2" evidence="8">
    <location>
        <begin position="190"/>
        <end position="245"/>
    </location>
</feature>
<evidence type="ECO:0008006" key="11">
    <source>
        <dbReference type="Google" id="ProtNLM"/>
    </source>
</evidence>